<dbReference type="InterPro" id="IPR011935">
    <property type="entry name" value="CHP02231"/>
</dbReference>
<sequence length="796" mass="89120">MIDLPAAFAADVGHNVEYKIRDLSTCSVTLFPTQAQVKREIKDVPLKPGINEISIVGLSPTIDKHSIMVEGNGTASITAISVELLPNREIFDEIYPDSDEDESESEDDEDDDQLPDVSQDQTILGVKMKLIELRDEQQRAREIVGNADNRIKILDTYSNSLDKKEGINISEMLEVYKTEHMKAFKERLVGVQQEREVTEAINNAIKEQSRLTKLAEKARAKDSKTKAKIQKAVKKKQGQRVKRLEEKRKEKRRIRDERARCWPQCCYTVHIQLEVNSSYTPASSRRDSVSSEIELVQRPRSKTIDMEETSSCDLVLSYVTDSAFWTPSYSMQLSTVTSTGVLCFDAGIHNTTSETWENCKITLSTSQATSSNLDESNPTLAPWRIKLGKRKPASSSNGVLESSAERMQQTSWRNKNAVMRPPQSHFNREMFGLGPGPSGYSLSDYQMQLMLLEQQNQKRMTMARENSSLPPAPWEQLSAQQQAMQQQQMQQQQQAQPISSLQGISPPPSGFQSKQERQLKRLEKLSHDELNDFDFDAFLFNEDTKQPEPQPSLEFQESLIEETGFTTTFDLPGLKTLVPKFTASKQRVARLQFANVFFSHTVVAKYHPAAYLKAKLKNGSKLTLLGGPASLTLDGSFMGQTKVPRCSPGEKFTLSLGVDSSIRVMYPKPDVRRSTSGVFNKEDSSVYVRTVTMHNTRVTAGRPVNVLVLDQIPVSQDDRLRVEMSNPRGLTVEGPSQPAGAPGRDSAEDQDWGKATASLTKYGQVSWDVALNPGKSVKLRLEYSVSMPSGDVANEC</sequence>
<feature type="compositionally biased region" description="Low complexity" evidence="2">
    <location>
        <begin position="479"/>
        <end position="496"/>
    </location>
</feature>
<evidence type="ECO:0008006" key="7">
    <source>
        <dbReference type="Google" id="ProtNLM"/>
    </source>
</evidence>
<dbReference type="InterPro" id="IPR025554">
    <property type="entry name" value="DUF4140"/>
</dbReference>
<dbReference type="NCBIfam" id="TIGR02231">
    <property type="entry name" value="mucoidy inhibitor MuiA family protein"/>
    <property type="match status" value="1"/>
</dbReference>
<dbReference type="InterPro" id="IPR037291">
    <property type="entry name" value="DUF4139"/>
</dbReference>
<dbReference type="EMBL" id="LYXU01000002">
    <property type="protein sequence ID" value="OBS25533.1"/>
    <property type="molecule type" value="Genomic_DNA"/>
</dbReference>
<feature type="region of interest" description="Disordered" evidence="2">
    <location>
        <begin position="458"/>
        <end position="517"/>
    </location>
</feature>
<dbReference type="AlphaFoldDB" id="A0A1B8AYF4"/>
<dbReference type="Pfam" id="PF13600">
    <property type="entry name" value="DUF4140"/>
    <property type="match status" value="1"/>
</dbReference>
<feature type="region of interest" description="Disordered" evidence="2">
    <location>
        <begin position="725"/>
        <end position="752"/>
    </location>
</feature>
<feature type="compositionally biased region" description="Polar residues" evidence="2">
    <location>
        <begin position="393"/>
        <end position="411"/>
    </location>
</feature>
<name>A0A1B8AYF4_FUSPO</name>
<evidence type="ECO:0000256" key="2">
    <source>
        <dbReference type="SAM" id="MobiDB-lite"/>
    </source>
</evidence>
<feature type="region of interest" description="Disordered" evidence="2">
    <location>
        <begin position="390"/>
        <end position="411"/>
    </location>
</feature>
<dbReference type="OMA" id="CRINNTK"/>
<dbReference type="Proteomes" id="UP000091967">
    <property type="component" value="Unassembled WGS sequence"/>
</dbReference>
<feature type="compositionally biased region" description="Acidic residues" evidence="2">
    <location>
        <begin position="97"/>
        <end position="114"/>
    </location>
</feature>
<evidence type="ECO:0000313" key="5">
    <source>
        <dbReference type="EMBL" id="OBS25533.1"/>
    </source>
</evidence>
<evidence type="ECO:0000256" key="1">
    <source>
        <dbReference type="SAM" id="Coils"/>
    </source>
</evidence>
<gene>
    <name evidence="5" type="ORF">FPOA_06068</name>
</gene>
<dbReference type="STRING" id="36050.A0A1B8AYF4"/>
<dbReference type="PANTHER" id="PTHR31005:SF8">
    <property type="entry name" value="DUF4139 DOMAIN-CONTAINING PROTEIN"/>
    <property type="match status" value="1"/>
</dbReference>
<evidence type="ECO:0000313" key="6">
    <source>
        <dbReference type="Proteomes" id="UP000091967"/>
    </source>
</evidence>
<accession>A0A1B8AYF4</accession>
<evidence type="ECO:0000259" key="3">
    <source>
        <dbReference type="Pfam" id="PF13598"/>
    </source>
</evidence>
<dbReference type="PANTHER" id="PTHR31005">
    <property type="entry name" value="DUF4139 DOMAIN-CONTAINING PROTEIN"/>
    <property type="match status" value="1"/>
</dbReference>
<keyword evidence="1" id="KW-0175">Coiled coil</keyword>
<protein>
    <recommendedName>
        <fullName evidence="7">DUF4139 domain-containing protein</fullName>
    </recommendedName>
</protein>
<feature type="region of interest" description="Disordered" evidence="2">
    <location>
        <begin position="97"/>
        <end position="119"/>
    </location>
</feature>
<evidence type="ECO:0000259" key="4">
    <source>
        <dbReference type="Pfam" id="PF13600"/>
    </source>
</evidence>
<feature type="domain" description="DUF4140" evidence="4">
    <location>
        <begin position="28"/>
        <end position="154"/>
    </location>
</feature>
<dbReference type="Pfam" id="PF13598">
    <property type="entry name" value="DUF4139"/>
    <property type="match status" value="1"/>
</dbReference>
<feature type="coiled-coil region" evidence="1">
    <location>
        <begin position="201"/>
        <end position="254"/>
    </location>
</feature>
<reference evidence="5 6" key="1">
    <citation type="submission" date="2016-06" db="EMBL/GenBank/DDBJ databases">
        <title>Living apart together: crosstalk between the core and supernumerary genomes in a fungal plant pathogen.</title>
        <authorList>
            <person name="Vanheule A."/>
            <person name="Audenaert K."/>
            <person name="Warris S."/>
            <person name="Van De Geest H."/>
            <person name="Schijlen E."/>
            <person name="Hofte M."/>
            <person name="De Saeger S."/>
            <person name="Haesaert G."/>
            <person name="Waalwijk C."/>
            <person name="Van Der Lee T."/>
        </authorList>
    </citation>
    <scope>NUCLEOTIDE SEQUENCE [LARGE SCALE GENOMIC DNA]</scope>
    <source>
        <strain evidence="5 6">2516</strain>
    </source>
</reference>
<keyword evidence="6" id="KW-1185">Reference proteome</keyword>
<comment type="caution">
    <text evidence="5">The sequence shown here is derived from an EMBL/GenBank/DDBJ whole genome shotgun (WGS) entry which is preliminary data.</text>
</comment>
<proteinExistence type="predicted"/>
<feature type="domain" description="DUF4139" evidence="3">
    <location>
        <begin position="315"/>
        <end position="788"/>
    </location>
</feature>
<organism evidence="5 6">
    <name type="scientific">Fusarium poae</name>
    <dbReference type="NCBI Taxonomy" id="36050"/>
    <lineage>
        <taxon>Eukaryota</taxon>
        <taxon>Fungi</taxon>
        <taxon>Dikarya</taxon>
        <taxon>Ascomycota</taxon>
        <taxon>Pezizomycotina</taxon>
        <taxon>Sordariomycetes</taxon>
        <taxon>Hypocreomycetidae</taxon>
        <taxon>Hypocreales</taxon>
        <taxon>Nectriaceae</taxon>
        <taxon>Fusarium</taxon>
    </lineage>
</organism>